<dbReference type="RefSeq" id="WP_136958647.1">
    <property type="nucleotide sequence ID" value="NZ_CP039690.1"/>
</dbReference>
<proteinExistence type="predicted"/>
<dbReference type="SUPFAM" id="SSF56112">
    <property type="entry name" value="Protein kinase-like (PK-like)"/>
    <property type="match status" value="1"/>
</dbReference>
<dbReference type="AlphaFoldDB" id="A0A4D7AU65"/>
<protein>
    <submittedName>
        <fullName evidence="2">Aminoglycoside phosphotransferase family protein</fullName>
    </submittedName>
</protein>
<dbReference type="GO" id="GO:0016740">
    <property type="term" value="F:transferase activity"/>
    <property type="evidence" value="ECO:0007669"/>
    <property type="project" value="UniProtKB-KW"/>
</dbReference>
<accession>A0A4D7AU65</accession>
<reference evidence="2 3" key="1">
    <citation type="submission" date="2019-04" db="EMBL/GenBank/DDBJ databases">
        <title>Phreatobacter aquaticus sp. nov.</title>
        <authorList>
            <person name="Choi A."/>
        </authorList>
    </citation>
    <scope>NUCLEOTIDE SEQUENCE [LARGE SCALE GENOMIC DNA]</scope>
    <source>
        <strain evidence="2 3">KCTC 52518</strain>
    </source>
</reference>
<keyword evidence="2" id="KW-0808">Transferase</keyword>
<dbReference type="OrthoDB" id="574549at2"/>
<gene>
    <name evidence="2" type="ORF">E8M01_02390</name>
</gene>
<sequence length="339" mass="36956">MTDEELAGLAETLASAAGLTRPTALRRLAGGRNNRVFHVSMEDGSCVVLKLYHSDPRDPRDRLGAEWSFLNYVWERGVRNVPRPLTRDKARHAALYDFVPGRKIAADEIDAAVVAKAADFVIAINGEPCQPERLAPGSEACFSMADHLATVDRRVARLDGIDEHAPFAAEAASLVANRLHPLWQRASSAISEGAKAEGIALDASIASVCVSPSDFGFHNALLDEAGRAGFIDFEYAGRDDPAKLVCDFFCQPEVPVPPAAFDAFVAAIAGPLGLVRDDLWRCRTLLPAYRLKWVCIILNEFLPIGASRRAFADEGDRAIRAQQQIDNARRQLDLVATQL</sequence>
<dbReference type="KEGG" id="pstg:E8M01_02390"/>
<keyword evidence="3" id="KW-1185">Reference proteome</keyword>
<dbReference type="Pfam" id="PF01636">
    <property type="entry name" value="APH"/>
    <property type="match status" value="1"/>
</dbReference>
<dbReference type="InterPro" id="IPR002575">
    <property type="entry name" value="Aminoglycoside_PTrfase"/>
</dbReference>
<evidence type="ECO:0000313" key="3">
    <source>
        <dbReference type="Proteomes" id="UP000298781"/>
    </source>
</evidence>
<name>A0A4D7AU65_9HYPH</name>
<evidence type="ECO:0000313" key="2">
    <source>
        <dbReference type="EMBL" id="QCI63185.1"/>
    </source>
</evidence>
<evidence type="ECO:0000259" key="1">
    <source>
        <dbReference type="Pfam" id="PF01636"/>
    </source>
</evidence>
<organism evidence="2 3">
    <name type="scientific">Phreatobacter stygius</name>
    <dbReference type="NCBI Taxonomy" id="1940610"/>
    <lineage>
        <taxon>Bacteria</taxon>
        <taxon>Pseudomonadati</taxon>
        <taxon>Pseudomonadota</taxon>
        <taxon>Alphaproteobacteria</taxon>
        <taxon>Hyphomicrobiales</taxon>
        <taxon>Phreatobacteraceae</taxon>
        <taxon>Phreatobacter</taxon>
    </lineage>
</organism>
<dbReference type="InterPro" id="IPR011009">
    <property type="entry name" value="Kinase-like_dom_sf"/>
</dbReference>
<dbReference type="Proteomes" id="UP000298781">
    <property type="component" value="Chromosome"/>
</dbReference>
<dbReference type="EMBL" id="CP039690">
    <property type="protein sequence ID" value="QCI63185.1"/>
    <property type="molecule type" value="Genomic_DNA"/>
</dbReference>
<feature type="domain" description="Aminoglycoside phosphotransferase" evidence="1">
    <location>
        <begin position="25"/>
        <end position="242"/>
    </location>
</feature>